<evidence type="ECO:0000313" key="2">
    <source>
        <dbReference type="Proteomes" id="UP000016480"/>
    </source>
</evidence>
<reference evidence="1 2" key="1">
    <citation type="journal article" date="2012" name="J. Bacteriol.">
        <title>Genome sequence of the cycloprodigiosin-producing bacterial strain Pseudoalteromonas rubra ATCC 29570(T).</title>
        <authorList>
            <person name="Xie B.B."/>
            <person name="Shu Y.L."/>
            <person name="Qin Q.L."/>
            <person name="Rong J.C."/>
            <person name="Zhang X.Y."/>
            <person name="Chen X.L."/>
            <person name="Zhou B.C."/>
            <person name="Zhang Y.Z."/>
        </authorList>
    </citation>
    <scope>NUCLEOTIDE SEQUENCE [LARGE SCALE GENOMIC DNA]</scope>
    <source>
        <strain evidence="1 2">DSM 6842</strain>
    </source>
</reference>
<gene>
    <name evidence="1" type="ORF">PRUB_a0629</name>
</gene>
<protein>
    <submittedName>
        <fullName evidence="1">Uncharacterized protein</fullName>
    </submittedName>
</protein>
<accession>A0A8T0C6B4</accession>
<name>A0A8T0C6B4_9GAMM</name>
<dbReference type="Proteomes" id="UP000016480">
    <property type="component" value="Unassembled WGS sequence"/>
</dbReference>
<dbReference type="AlphaFoldDB" id="A0A8T0C6B4"/>
<evidence type="ECO:0000313" key="1">
    <source>
        <dbReference type="EMBL" id="KAF7786153.1"/>
    </source>
</evidence>
<dbReference type="EMBL" id="AHCD03000035">
    <property type="protein sequence ID" value="KAF7786153.1"/>
    <property type="molecule type" value="Genomic_DNA"/>
</dbReference>
<comment type="caution">
    <text evidence="1">The sequence shown here is derived from an EMBL/GenBank/DDBJ whole genome shotgun (WGS) entry which is preliminary data.</text>
</comment>
<proteinExistence type="predicted"/>
<organism evidence="1 2">
    <name type="scientific">Pseudoalteromonas rubra</name>
    <dbReference type="NCBI Taxonomy" id="43658"/>
    <lineage>
        <taxon>Bacteria</taxon>
        <taxon>Pseudomonadati</taxon>
        <taxon>Pseudomonadota</taxon>
        <taxon>Gammaproteobacteria</taxon>
        <taxon>Alteromonadales</taxon>
        <taxon>Pseudoalteromonadaceae</taxon>
        <taxon>Pseudoalteromonas</taxon>
    </lineage>
</organism>
<sequence length="37" mass="3888">MRLSATKTSSLLVSVSSLLGGRLDKNASQIITILLVT</sequence>